<dbReference type="RefSeq" id="WP_062502240.1">
    <property type="nucleotide sequence ID" value="NZ_LHZG01000180.1"/>
</dbReference>
<sequence>MSGTVEHIELEGFRPKMLNSGARLRRWSSAMCEKCCELLSQGLDLCVRARKLDEIDRRNNFLAASVCPDEWQKDGLFDKFIERWNAMNSDRQCSTKSGTIALWVQEQYEADLAEWERKGCHHLMQGCLP</sequence>
<comment type="caution">
    <text evidence="1">The sequence shown here is derived from an EMBL/GenBank/DDBJ whole genome shotgun (WGS) entry which is preliminary data.</text>
</comment>
<organism evidence="1 2">
    <name type="scientific">Gluconobacter oxydans</name>
    <name type="common">Gluconobacter suboxydans</name>
    <dbReference type="NCBI Taxonomy" id="442"/>
    <lineage>
        <taxon>Bacteria</taxon>
        <taxon>Pseudomonadati</taxon>
        <taxon>Pseudomonadota</taxon>
        <taxon>Alphaproteobacteria</taxon>
        <taxon>Acetobacterales</taxon>
        <taxon>Acetobacteraceae</taxon>
        <taxon>Gluconobacter</taxon>
    </lineage>
</organism>
<dbReference type="Proteomes" id="UP000075655">
    <property type="component" value="Unassembled WGS sequence"/>
</dbReference>
<dbReference type="EMBL" id="LHZG01000180">
    <property type="protein sequence ID" value="KXV17106.1"/>
    <property type="molecule type" value="Genomic_DNA"/>
</dbReference>
<proteinExistence type="predicted"/>
<gene>
    <name evidence="1" type="ORF">AD934_12605</name>
</gene>
<dbReference type="PATRIC" id="fig|442.8.peg.1127"/>
<evidence type="ECO:0000313" key="2">
    <source>
        <dbReference type="Proteomes" id="UP000075655"/>
    </source>
</evidence>
<reference evidence="1 2" key="1">
    <citation type="submission" date="2015-06" db="EMBL/GenBank/DDBJ databases">
        <title>Improved classification and identification of acetic acid bacteria using matrix-assisted laser desorption/ionization time-of-flight mass spectrometry; Gluconobacter nephelii and Gluconobacter uchimurae are later heterotypic synonyms of Gluconobacter japonicus and Gluconobacter oxydans, respectively.</title>
        <authorList>
            <person name="Li L."/>
            <person name="Cleenwerck I."/>
            <person name="De Vuyst L."/>
            <person name="Vandamme P."/>
        </authorList>
    </citation>
    <scope>NUCLEOTIDE SEQUENCE [LARGE SCALE GENOMIC DNA]</scope>
    <source>
        <strain evidence="1 2">LMG 1676</strain>
    </source>
</reference>
<accession>A0A149RRT3</accession>
<name>A0A149RRT3_GLUOY</name>
<evidence type="ECO:0000313" key="1">
    <source>
        <dbReference type="EMBL" id="KXV17106.1"/>
    </source>
</evidence>
<dbReference type="AlphaFoldDB" id="A0A149RRT3"/>
<protein>
    <submittedName>
        <fullName evidence="1">Uncharacterized protein</fullName>
    </submittedName>
</protein>